<dbReference type="NCBIfam" id="TIGR00689">
    <property type="entry name" value="rpiB_lacA_lacB"/>
    <property type="match status" value="1"/>
</dbReference>
<dbReference type="Pfam" id="PF02502">
    <property type="entry name" value="LacAB_rpiB"/>
    <property type="match status" value="1"/>
</dbReference>
<feature type="active site" description="Proton donor" evidence="3">
    <location>
        <position position="96"/>
    </location>
</feature>
<sequence>MIIIGSDHAGFAMKEIIKEYLLGLNYQFEDVGTFSEDSVDYPDFAKKAAKKVQNSDNFGILICGTGLGMSISANRFAGVRCALCHDAYTAEFARKHNNANILAFGGRTTGVEIAKQMVYIFLNASFEGGRHQRRVNKIDTEGEE</sequence>
<feature type="binding site" evidence="4">
    <location>
        <position position="97"/>
    </location>
    <ligand>
        <name>D-ribulose 5-phosphate</name>
        <dbReference type="ChEBI" id="CHEBI:58121"/>
    </ligand>
</feature>
<evidence type="ECO:0000256" key="3">
    <source>
        <dbReference type="PIRSR" id="PIRSR005384-1"/>
    </source>
</evidence>
<name>A0A1X4XYF0_9BACT</name>
<feature type="binding site" evidence="4">
    <location>
        <begin position="64"/>
        <end position="68"/>
    </location>
    <ligand>
        <name>D-ribulose 5-phosphate</name>
        <dbReference type="ChEBI" id="CHEBI:58121"/>
    </ligand>
</feature>
<dbReference type="PIRSF" id="PIRSF005384">
    <property type="entry name" value="RpiB_LacA_B"/>
    <property type="match status" value="1"/>
</dbReference>
<feature type="binding site" evidence="4">
    <location>
        <position position="130"/>
    </location>
    <ligand>
        <name>D-ribulose 5-phosphate</name>
        <dbReference type="ChEBI" id="CHEBI:58121"/>
    </ligand>
</feature>
<keyword evidence="6" id="KW-1185">Reference proteome</keyword>
<dbReference type="Gene3D" id="3.40.1400.10">
    <property type="entry name" value="Sugar-phosphate isomerase, RpiB/LacA/LacB"/>
    <property type="match status" value="1"/>
</dbReference>
<accession>A0A1X4XYF0</accession>
<feature type="binding site" evidence="4">
    <location>
        <position position="107"/>
    </location>
    <ligand>
        <name>D-ribulose 5-phosphate</name>
        <dbReference type="ChEBI" id="CHEBI:58121"/>
    </ligand>
</feature>
<feature type="active site" description="Proton acceptor" evidence="3">
    <location>
        <position position="63"/>
    </location>
</feature>
<organism evidence="5 6">
    <name type="scientific">Desulfurella amilsii</name>
    <dbReference type="NCBI Taxonomy" id="1562698"/>
    <lineage>
        <taxon>Bacteria</taxon>
        <taxon>Pseudomonadati</taxon>
        <taxon>Campylobacterota</taxon>
        <taxon>Desulfurellia</taxon>
        <taxon>Desulfurellales</taxon>
        <taxon>Desulfurellaceae</taxon>
        <taxon>Desulfurella</taxon>
    </lineage>
</organism>
<dbReference type="STRING" id="1562698.DESAMIL20_606"/>
<evidence type="ECO:0000313" key="6">
    <source>
        <dbReference type="Proteomes" id="UP000194141"/>
    </source>
</evidence>
<dbReference type="OrthoDB" id="1778624at2"/>
<protein>
    <submittedName>
        <fullName evidence="5">Ribose 5-phosphate isomerase B</fullName>
        <ecNumber evidence="5">5.3.1.6</ecNumber>
    </submittedName>
</protein>
<keyword evidence="2 5" id="KW-0413">Isomerase</keyword>
<dbReference type="EC" id="5.3.1.6" evidence="5"/>
<dbReference type="InterPro" id="IPR004785">
    <property type="entry name" value="RpiB"/>
</dbReference>
<dbReference type="GO" id="GO:0004751">
    <property type="term" value="F:ribose-5-phosphate isomerase activity"/>
    <property type="evidence" value="ECO:0007669"/>
    <property type="project" value="UniProtKB-EC"/>
</dbReference>
<feature type="binding site" evidence="4">
    <location>
        <begin position="7"/>
        <end position="8"/>
    </location>
    <ligand>
        <name>D-ribulose 5-phosphate</name>
        <dbReference type="ChEBI" id="CHEBI:58121"/>
    </ligand>
</feature>
<evidence type="ECO:0000256" key="2">
    <source>
        <dbReference type="ARBA" id="ARBA00023235"/>
    </source>
</evidence>
<dbReference type="EMBL" id="MDSU01000013">
    <property type="protein sequence ID" value="OSS42558.1"/>
    <property type="molecule type" value="Genomic_DNA"/>
</dbReference>
<evidence type="ECO:0000313" key="5">
    <source>
        <dbReference type="EMBL" id="OSS42558.1"/>
    </source>
</evidence>
<gene>
    <name evidence="5" type="ORF">DESAMIL20_606</name>
</gene>
<proteinExistence type="inferred from homology"/>
<dbReference type="PANTHER" id="PTHR30345">
    <property type="entry name" value="RIBOSE-5-PHOSPHATE ISOMERASE B"/>
    <property type="match status" value="1"/>
</dbReference>
<dbReference type="InterPro" id="IPR003500">
    <property type="entry name" value="RpiB_LacA_LacB"/>
</dbReference>
<feature type="binding site" evidence="4">
    <location>
        <position position="134"/>
    </location>
    <ligand>
        <name>D-ribulose 5-phosphate</name>
        <dbReference type="ChEBI" id="CHEBI:58121"/>
    </ligand>
</feature>
<dbReference type="Proteomes" id="UP000194141">
    <property type="component" value="Unassembled WGS sequence"/>
</dbReference>
<dbReference type="NCBIfam" id="TIGR01120">
    <property type="entry name" value="rpiB"/>
    <property type="match status" value="1"/>
</dbReference>
<dbReference type="RefSeq" id="WP_086033348.1">
    <property type="nucleotide sequence ID" value="NZ_MDSU01000013.1"/>
</dbReference>
<comment type="similarity">
    <text evidence="1">Belongs to the LacAB/RpiB family.</text>
</comment>
<evidence type="ECO:0000256" key="4">
    <source>
        <dbReference type="PIRSR" id="PIRSR005384-2"/>
    </source>
</evidence>
<dbReference type="NCBIfam" id="NF004051">
    <property type="entry name" value="PRK05571.1"/>
    <property type="match status" value="1"/>
</dbReference>
<dbReference type="InterPro" id="IPR036569">
    <property type="entry name" value="RpiB_LacA_LacB_sf"/>
</dbReference>
<dbReference type="SUPFAM" id="SSF89623">
    <property type="entry name" value="Ribose/Galactose isomerase RpiB/AlsB"/>
    <property type="match status" value="1"/>
</dbReference>
<evidence type="ECO:0000256" key="1">
    <source>
        <dbReference type="ARBA" id="ARBA00008754"/>
    </source>
</evidence>
<dbReference type="AlphaFoldDB" id="A0A1X4XYF0"/>
<dbReference type="GO" id="GO:0005975">
    <property type="term" value="P:carbohydrate metabolic process"/>
    <property type="evidence" value="ECO:0007669"/>
    <property type="project" value="InterPro"/>
</dbReference>
<comment type="caution">
    <text evidence="5">The sequence shown here is derived from an EMBL/GenBank/DDBJ whole genome shotgun (WGS) entry which is preliminary data.</text>
</comment>
<reference evidence="5 6" key="1">
    <citation type="journal article" date="2017" name="Front. Microbiol.">
        <title>Genome Sequence of Desulfurella amilsii Strain TR1 and Comparative Genomics of Desulfurellaceae Family.</title>
        <authorList>
            <person name="Florentino A.P."/>
            <person name="Stams A.J."/>
            <person name="Sanchez-Andrea I."/>
        </authorList>
    </citation>
    <scope>NUCLEOTIDE SEQUENCE [LARGE SCALE GENOMIC DNA]</scope>
    <source>
        <strain evidence="5 6">TR1</strain>
    </source>
</reference>
<dbReference type="PANTHER" id="PTHR30345:SF0">
    <property type="entry name" value="DNA DAMAGE-REPAIR_TOLERATION PROTEIN DRT102"/>
    <property type="match status" value="1"/>
</dbReference>